<reference evidence="3 4" key="1">
    <citation type="submission" date="2019-04" db="EMBL/GenBank/DDBJ databases">
        <title>Aspergillus burnettii sp. nov., novel species from soil in southeast Queensland.</title>
        <authorList>
            <person name="Gilchrist C.L.M."/>
            <person name="Pitt J.I."/>
            <person name="Lange L."/>
            <person name="Lacey H.J."/>
            <person name="Vuong D."/>
            <person name="Midgley D.J."/>
            <person name="Greenfield P."/>
            <person name="Bradbury M."/>
            <person name="Lacey E."/>
            <person name="Busk P.K."/>
            <person name="Pilgaard B."/>
            <person name="Chooi Y.H."/>
            <person name="Piggott A.M."/>
        </authorList>
    </citation>
    <scope>NUCLEOTIDE SEQUENCE [LARGE SCALE GENOMIC DNA]</scope>
    <source>
        <strain evidence="3 4">FRR 5400</strain>
    </source>
</reference>
<keyword evidence="4" id="KW-1185">Reference proteome</keyword>
<dbReference type="Proteomes" id="UP000541154">
    <property type="component" value="Unassembled WGS sequence"/>
</dbReference>
<dbReference type="EMBL" id="SPNV01000020">
    <property type="protein sequence ID" value="KAF5865359.1"/>
    <property type="molecule type" value="Genomic_DNA"/>
</dbReference>
<organism evidence="3 4">
    <name type="scientific">Petromyces alliaceus</name>
    <name type="common">Aspergillus alliaceus</name>
    <dbReference type="NCBI Taxonomy" id="209559"/>
    <lineage>
        <taxon>Eukaryota</taxon>
        <taxon>Fungi</taxon>
        <taxon>Dikarya</taxon>
        <taxon>Ascomycota</taxon>
        <taxon>Pezizomycotina</taxon>
        <taxon>Eurotiomycetes</taxon>
        <taxon>Eurotiomycetidae</taxon>
        <taxon>Eurotiales</taxon>
        <taxon>Aspergillaceae</taxon>
        <taxon>Aspergillus</taxon>
        <taxon>Aspergillus subgen. Circumdati</taxon>
    </lineage>
</organism>
<feature type="transmembrane region" description="Helical" evidence="2">
    <location>
        <begin position="156"/>
        <end position="177"/>
    </location>
</feature>
<feature type="region of interest" description="Disordered" evidence="1">
    <location>
        <begin position="251"/>
        <end position="271"/>
    </location>
</feature>
<accession>A0A8H6ACU5</accession>
<sequence length="287" mass="32201">MQAKKTPYCSVRYSASASGANFTTDCERSDNQWQYNWSQPNAPDGIWESNWKLIAGEWASSLGLNAGIMDSYSSNSRLLMQLVPSNFSLNPKLPSTAEALAVLAANTMIMGSENAPFLHFWNQTQEIISQPELQYFNASVSVMEYRSSATEGWQSLFYPVLILTFVTSFLCLVYLLCEREGQLTDFTEPLTLFTLAINSPATSRLEGACGAGPYGHQFKEKWYVGMKEGDEHYYIQTKADESSQTVLNLEPSKGPIKAKDPGPPPLSPALEEYRRYSNNNGWLARWY</sequence>
<keyword evidence="2" id="KW-1133">Transmembrane helix</keyword>
<gene>
    <name evidence="3" type="ORF">ETB97_004170</name>
</gene>
<evidence type="ECO:0000313" key="3">
    <source>
        <dbReference type="EMBL" id="KAF5865359.1"/>
    </source>
</evidence>
<proteinExistence type="predicted"/>
<dbReference type="AlphaFoldDB" id="A0A8H6ACU5"/>
<keyword evidence="2" id="KW-0812">Transmembrane</keyword>
<evidence type="ECO:0000313" key="4">
    <source>
        <dbReference type="Proteomes" id="UP000541154"/>
    </source>
</evidence>
<protein>
    <submittedName>
        <fullName evidence="3">Uncharacterized protein</fullName>
    </submittedName>
</protein>
<comment type="caution">
    <text evidence="3">The sequence shown here is derived from an EMBL/GenBank/DDBJ whole genome shotgun (WGS) entry which is preliminary data.</text>
</comment>
<evidence type="ECO:0000256" key="2">
    <source>
        <dbReference type="SAM" id="Phobius"/>
    </source>
</evidence>
<evidence type="ECO:0000256" key="1">
    <source>
        <dbReference type="SAM" id="MobiDB-lite"/>
    </source>
</evidence>
<keyword evidence="2" id="KW-0472">Membrane</keyword>
<name>A0A8H6ACU5_PETAA</name>